<dbReference type="FunFam" id="1.10.238.10:FF:000178">
    <property type="entry name" value="Calmodulin-2 A"/>
    <property type="match status" value="1"/>
</dbReference>
<keyword evidence="3" id="KW-0106">Calcium</keyword>
<protein>
    <submittedName>
        <fullName evidence="5">Calcyphosine/tpp</fullName>
    </submittedName>
</protein>
<dbReference type="Pfam" id="PF13833">
    <property type="entry name" value="EF-hand_8"/>
    <property type="match status" value="1"/>
</dbReference>
<dbReference type="GO" id="GO:0005509">
    <property type="term" value="F:calcium ion binding"/>
    <property type="evidence" value="ECO:0007669"/>
    <property type="project" value="InterPro"/>
</dbReference>
<dbReference type="PANTHER" id="PTHR34524:SF6">
    <property type="entry name" value="CALCYPHOSINE LIKE"/>
    <property type="match status" value="1"/>
</dbReference>
<feature type="domain" description="EF-hand" evidence="4">
    <location>
        <begin position="91"/>
        <end position="126"/>
    </location>
</feature>
<dbReference type="PANTHER" id="PTHR34524">
    <property type="entry name" value="CALCYPHOSIN"/>
    <property type="match status" value="1"/>
</dbReference>
<proteinExistence type="predicted"/>
<dbReference type="SMART" id="SM00054">
    <property type="entry name" value="EFh"/>
    <property type="match status" value="3"/>
</dbReference>
<accession>A0A131YQP8</accession>
<sequence length="188" mass="21483">MSMTPIEKLRHQCLQRGAHGIKGFARQFRIMDDSGDKKLDMEEFKKGLQDFKVFLSPSEVDALFKELDKDGNGTISFNEFLVALRPPMSAARLERITQAFHKMDKSGDGVITIQDLKGVYNARQHPKYQNGELTEDQVFLLFLKNFDSPNDPDGKVTIEEFVNYYAGVSASIDTDAYFDLMMRNAWKI</sequence>
<dbReference type="PROSITE" id="PS50222">
    <property type="entry name" value="EF_HAND_2"/>
    <property type="match status" value="3"/>
</dbReference>
<dbReference type="Gene3D" id="1.10.238.10">
    <property type="entry name" value="EF-hand"/>
    <property type="match status" value="2"/>
</dbReference>
<evidence type="ECO:0000256" key="3">
    <source>
        <dbReference type="ARBA" id="ARBA00022837"/>
    </source>
</evidence>
<dbReference type="InterPro" id="IPR011992">
    <property type="entry name" value="EF-hand-dom_pair"/>
</dbReference>
<dbReference type="InterPro" id="IPR002048">
    <property type="entry name" value="EF_hand_dom"/>
</dbReference>
<dbReference type="InterPro" id="IPR051581">
    <property type="entry name" value="Ca-bind"/>
</dbReference>
<feature type="domain" description="EF-hand" evidence="4">
    <location>
        <begin position="19"/>
        <end position="54"/>
    </location>
</feature>
<organism evidence="5">
    <name type="scientific">Rhipicephalus appendiculatus</name>
    <name type="common">Brown ear tick</name>
    <dbReference type="NCBI Taxonomy" id="34631"/>
    <lineage>
        <taxon>Eukaryota</taxon>
        <taxon>Metazoa</taxon>
        <taxon>Ecdysozoa</taxon>
        <taxon>Arthropoda</taxon>
        <taxon>Chelicerata</taxon>
        <taxon>Arachnida</taxon>
        <taxon>Acari</taxon>
        <taxon>Parasitiformes</taxon>
        <taxon>Ixodida</taxon>
        <taxon>Ixodoidea</taxon>
        <taxon>Ixodidae</taxon>
        <taxon>Rhipicephalinae</taxon>
        <taxon>Rhipicephalus</taxon>
        <taxon>Rhipicephalus</taxon>
    </lineage>
</organism>
<dbReference type="GO" id="GO:0043226">
    <property type="term" value="C:organelle"/>
    <property type="evidence" value="ECO:0007669"/>
    <property type="project" value="UniProtKB-ARBA"/>
</dbReference>
<dbReference type="EMBL" id="GEDV01007695">
    <property type="protein sequence ID" value="JAP80862.1"/>
    <property type="molecule type" value="Transcribed_RNA"/>
</dbReference>
<dbReference type="PROSITE" id="PS00018">
    <property type="entry name" value="EF_HAND_1"/>
    <property type="match status" value="3"/>
</dbReference>
<evidence type="ECO:0000256" key="2">
    <source>
        <dbReference type="ARBA" id="ARBA00022737"/>
    </source>
</evidence>
<dbReference type="SUPFAM" id="SSF47473">
    <property type="entry name" value="EF-hand"/>
    <property type="match status" value="1"/>
</dbReference>
<evidence type="ECO:0000256" key="1">
    <source>
        <dbReference type="ARBA" id="ARBA00022723"/>
    </source>
</evidence>
<reference evidence="5" key="1">
    <citation type="journal article" date="2016" name="Ticks Tick Borne Dis.">
        <title>De novo assembly and annotation of the salivary gland transcriptome of Rhipicephalus appendiculatus male and female ticks during blood feeding.</title>
        <authorList>
            <person name="de Castro M.H."/>
            <person name="de Klerk D."/>
            <person name="Pienaar R."/>
            <person name="Latif A.A."/>
            <person name="Rees D.J."/>
            <person name="Mans B.J."/>
        </authorList>
    </citation>
    <scope>NUCLEOTIDE SEQUENCE</scope>
    <source>
        <tissue evidence="5">Salivary glands</tissue>
    </source>
</reference>
<evidence type="ECO:0000259" key="4">
    <source>
        <dbReference type="PROSITE" id="PS50222"/>
    </source>
</evidence>
<evidence type="ECO:0000313" key="5">
    <source>
        <dbReference type="EMBL" id="JAP80862.1"/>
    </source>
</evidence>
<feature type="domain" description="EF-hand" evidence="4">
    <location>
        <begin position="55"/>
        <end position="90"/>
    </location>
</feature>
<dbReference type="InterPro" id="IPR018247">
    <property type="entry name" value="EF_Hand_1_Ca_BS"/>
</dbReference>
<name>A0A131YQP8_RHIAP</name>
<dbReference type="AlphaFoldDB" id="A0A131YQP8"/>
<dbReference type="Pfam" id="PF13499">
    <property type="entry name" value="EF-hand_7"/>
    <property type="match status" value="1"/>
</dbReference>
<keyword evidence="2" id="KW-0677">Repeat</keyword>
<keyword evidence="1" id="KW-0479">Metal-binding</keyword>